<dbReference type="AlphaFoldDB" id="H0YQ76"/>
<protein>
    <submittedName>
        <fullName evidence="2">Uncharacterized protein</fullName>
    </submittedName>
</protein>
<feature type="compositionally biased region" description="Basic residues" evidence="1">
    <location>
        <begin position="79"/>
        <end position="91"/>
    </location>
</feature>
<organism evidence="2 3">
    <name type="scientific">Taeniopygia guttata</name>
    <name type="common">Zebra finch</name>
    <name type="synonym">Poephila guttata</name>
    <dbReference type="NCBI Taxonomy" id="59729"/>
    <lineage>
        <taxon>Eukaryota</taxon>
        <taxon>Metazoa</taxon>
        <taxon>Chordata</taxon>
        <taxon>Craniata</taxon>
        <taxon>Vertebrata</taxon>
        <taxon>Euteleostomi</taxon>
        <taxon>Archelosauria</taxon>
        <taxon>Archosauria</taxon>
        <taxon>Dinosauria</taxon>
        <taxon>Saurischia</taxon>
        <taxon>Theropoda</taxon>
        <taxon>Coelurosauria</taxon>
        <taxon>Aves</taxon>
        <taxon>Neognathae</taxon>
        <taxon>Neoaves</taxon>
        <taxon>Telluraves</taxon>
        <taxon>Australaves</taxon>
        <taxon>Passeriformes</taxon>
        <taxon>Passeroidea</taxon>
        <taxon>Estrildidae</taxon>
        <taxon>Estrildinae</taxon>
        <taxon>Taeniopygia</taxon>
    </lineage>
</organism>
<reference evidence="2 3" key="1">
    <citation type="journal article" date="2010" name="Nature">
        <title>The genome of a songbird.</title>
        <authorList>
            <person name="Warren W.C."/>
            <person name="Clayton D.F."/>
            <person name="Ellegren H."/>
            <person name="Arnold A.P."/>
            <person name="Hillier L.W."/>
            <person name="Kunstner A."/>
            <person name="Searle S."/>
            <person name="White S."/>
            <person name="Vilella A.J."/>
            <person name="Fairley S."/>
            <person name="Heger A."/>
            <person name="Kong L."/>
            <person name="Ponting C.P."/>
            <person name="Jarvis E.D."/>
            <person name="Mello C.V."/>
            <person name="Minx P."/>
            <person name="Lovell P."/>
            <person name="Velho T.A."/>
            <person name="Ferris M."/>
            <person name="Balakrishnan C.N."/>
            <person name="Sinha S."/>
            <person name="Blatti C."/>
            <person name="London S.E."/>
            <person name="Li Y."/>
            <person name="Lin Y.C."/>
            <person name="George J."/>
            <person name="Sweedler J."/>
            <person name="Southey B."/>
            <person name="Gunaratne P."/>
            <person name="Watson M."/>
            <person name="Nam K."/>
            <person name="Backstrom N."/>
            <person name="Smeds L."/>
            <person name="Nabholz B."/>
            <person name="Itoh Y."/>
            <person name="Whitney O."/>
            <person name="Pfenning A.R."/>
            <person name="Howard J."/>
            <person name="Volker M."/>
            <person name="Skinner B.M."/>
            <person name="Griffin D.K."/>
            <person name="Ye L."/>
            <person name="McLaren W.M."/>
            <person name="Flicek P."/>
            <person name="Quesada V."/>
            <person name="Velasco G."/>
            <person name="Lopez-Otin C."/>
            <person name="Puente X.S."/>
            <person name="Olender T."/>
            <person name="Lancet D."/>
            <person name="Smit A.F."/>
            <person name="Hubley R."/>
            <person name="Konkel M.K."/>
            <person name="Walker J.A."/>
            <person name="Batzer M.A."/>
            <person name="Gu W."/>
            <person name="Pollock D.D."/>
            <person name="Chen L."/>
            <person name="Cheng Z."/>
            <person name="Eichler E.E."/>
            <person name="Stapley J."/>
            <person name="Slate J."/>
            <person name="Ekblom R."/>
            <person name="Birkhead T."/>
            <person name="Burke T."/>
            <person name="Burt D."/>
            <person name="Scharff C."/>
            <person name="Adam I."/>
            <person name="Richard H."/>
            <person name="Sultan M."/>
            <person name="Soldatov A."/>
            <person name="Lehrach H."/>
            <person name="Edwards S.V."/>
            <person name="Yang S.P."/>
            <person name="Li X."/>
            <person name="Graves T."/>
            <person name="Fulton L."/>
            <person name="Nelson J."/>
            <person name="Chinwalla A."/>
            <person name="Hou S."/>
            <person name="Mardis E.R."/>
            <person name="Wilson R.K."/>
        </authorList>
    </citation>
    <scope>NUCLEOTIDE SEQUENCE [LARGE SCALE GENOMIC DNA]</scope>
</reference>
<evidence type="ECO:0000313" key="3">
    <source>
        <dbReference type="Proteomes" id="UP000007754"/>
    </source>
</evidence>
<proteinExistence type="predicted"/>
<feature type="compositionally biased region" description="Pro residues" evidence="1">
    <location>
        <begin position="148"/>
        <end position="162"/>
    </location>
</feature>
<dbReference type="HOGENOM" id="CLU_045884_0_0_1"/>
<dbReference type="InParanoid" id="H0YQ76"/>
<name>H0YQ76_TAEGU</name>
<feature type="compositionally biased region" description="Polar residues" evidence="1">
    <location>
        <begin position="176"/>
        <end position="193"/>
    </location>
</feature>
<feature type="region of interest" description="Disordered" evidence="1">
    <location>
        <begin position="140"/>
        <end position="196"/>
    </location>
</feature>
<dbReference type="GeneTree" id="ENSGT01070000253936"/>
<dbReference type="Proteomes" id="UP000007754">
    <property type="component" value="Chromosome 2"/>
</dbReference>
<feature type="region of interest" description="Disordered" evidence="1">
    <location>
        <begin position="1"/>
        <end position="95"/>
    </location>
</feature>
<reference evidence="2" key="2">
    <citation type="submission" date="2025-08" db="UniProtKB">
        <authorList>
            <consortium name="Ensembl"/>
        </authorList>
    </citation>
    <scope>IDENTIFICATION</scope>
</reference>
<reference evidence="2" key="3">
    <citation type="submission" date="2025-09" db="UniProtKB">
        <authorList>
            <consortium name="Ensembl"/>
        </authorList>
    </citation>
    <scope>IDENTIFICATION</scope>
</reference>
<feature type="compositionally biased region" description="Low complexity" evidence="1">
    <location>
        <begin position="20"/>
        <end position="38"/>
    </location>
</feature>
<evidence type="ECO:0000256" key="1">
    <source>
        <dbReference type="SAM" id="MobiDB-lite"/>
    </source>
</evidence>
<evidence type="ECO:0000313" key="2">
    <source>
        <dbReference type="Ensembl" id="ENSTGUP00000000429.2"/>
    </source>
</evidence>
<accession>H0YQ76</accession>
<dbReference type="Ensembl" id="ENSTGUT00000000435.2">
    <property type="protein sequence ID" value="ENSTGUP00000000429.2"/>
    <property type="gene ID" value="ENSTGUG00000000420.2"/>
</dbReference>
<keyword evidence="3" id="KW-1185">Reference proteome</keyword>
<sequence>PRDSILFPGSQRSPSQRLTHAAGQVAQHIVAAQAAQHGEQLPHGGPAGAASRPLLQQRGRGVGQPLQPPDLQEAAAQRLRQRRPVRGRGRPRVQVEAEAAADAVVERYHGHGLQVRQRAGAGAGSGLRWGRGHRAALRLPLPGTFAPRPAPPLLRPAAPLRPQPSAAGERGGDVPSQPSGEPSSRDSPVSSCQHGPALRKTCDFLQPWLSSR</sequence>